<comment type="caution">
    <text evidence="2">The sequence shown here is derived from an EMBL/GenBank/DDBJ whole genome shotgun (WGS) entry which is preliminary data.</text>
</comment>
<dbReference type="SUPFAM" id="SSF52266">
    <property type="entry name" value="SGNH hydrolase"/>
    <property type="match status" value="1"/>
</dbReference>
<reference evidence="2 3" key="1">
    <citation type="submission" date="2016-10" db="EMBL/GenBank/DDBJ databases">
        <title>Genome sequence of the ascomycete fungus Penicillium subrubescens.</title>
        <authorList>
            <person name="De Vries R.P."/>
            <person name="Peng M."/>
            <person name="Dilokpimol A."/>
            <person name="Hilden K."/>
            <person name="Makela M.R."/>
            <person name="Grigoriev I."/>
            <person name="Riley R."/>
            <person name="Granchi Z."/>
        </authorList>
    </citation>
    <scope>NUCLEOTIDE SEQUENCE [LARGE SCALE GENOMIC DNA]</scope>
    <source>
        <strain evidence="2 3">CBS 132785</strain>
    </source>
</reference>
<proteinExistence type="predicted"/>
<dbReference type="Proteomes" id="UP000186955">
    <property type="component" value="Unassembled WGS sequence"/>
</dbReference>
<dbReference type="PANTHER" id="PTHR30383">
    <property type="entry name" value="THIOESTERASE 1/PROTEASE 1/LYSOPHOSPHOLIPASE L1"/>
    <property type="match status" value="1"/>
</dbReference>
<dbReference type="InterPro" id="IPR051532">
    <property type="entry name" value="Ester_Hydrolysis_Enzymes"/>
</dbReference>
<evidence type="ECO:0000256" key="1">
    <source>
        <dbReference type="SAM" id="SignalP"/>
    </source>
</evidence>
<dbReference type="AlphaFoldDB" id="A0A1Q5TG41"/>
<gene>
    <name evidence="2" type="ORF">PENSUB_8590</name>
</gene>
<dbReference type="GO" id="GO:0004622">
    <property type="term" value="F:phosphatidylcholine lysophospholipase activity"/>
    <property type="evidence" value="ECO:0007669"/>
    <property type="project" value="TreeGrafter"/>
</dbReference>
<accession>A0A1Q5TG41</accession>
<sequence length="143" mass="16279">MWHSTPIPWVVHCCLTWLVLLVTLATAERLPGDVISRSRSLIEGIEKSSSVLQKRDNGTFLLRIMPLGASITLGYGSTDHNGYRKPLRQQLRYAGWQVNMIGSLRNGTMHDNEHDGHFGYRIDQLEDKTQKTILEKPNLILIK</sequence>
<dbReference type="EMBL" id="MNBE01000664">
    <property type="protein sequence ID" value="OKO99203.1"/>
    <property type="molecule type" value="Genomic_DNA"/>
</dbReference>
<keyword evidence="3" id="KW-1185">Reference proteome</keyword>
<feature type="chain" id="PRO_5012411788" evidence="1">
    <location>
        <begin position="28"/>
        <end position="143"/>
    </location>
</feature>
<evidence type="ECO:0000313" key="2">
    <source>
        <dbReference type="EMBL" id="OKO99203.1"/>
    </source>
</evidence>
<dbReference type="Gene3D" id="3.40.50.1110">
    <property type="entry name" value="SGNH hydrolase"/>
    <property type="match status" value="1"/>
</dbReference>
<organism evidence="2 3">
    <name type="scientific">Penicillium subrubescens</name>
    <dbReference type="NCBI Taxonomy" id="1316194"/>
    <lineage>
        <taxon>Eukaryota</taxon>
        <taxon>Fungi</taxon>
        <taxon>Dikarya</taxon>
        <taxon>Ascomycota</taxon>
        <taxon>Pezizomycotina</taxon>
        <taxon>Eurotiomycetes</taxon>
        <taxon>Eurotiomycetidae</taxon>
        <taxon>Eurotiales</taxon>
        <taxon>Aspergillaceae</taxon>
        <taxon>Penicillium</taxon>
    </lineage>
</organism>
<evidence type="ECO:0000313" key="3">
    <source>
        <dbReference type="Proteomes" id="UP000186955"/>
    </source>
</evidence>
<feature type="signal peptide" evidence="1">
    <location>
        <begin position="1"/>
        <end position="27"/>
    </location>
</feature>
<keyword evidence="1" id="KW-0732">Signal</keyword>
<name>A0A1Q5TG41_9EURO</name>
<dbReference type="InterPro" id="IPR036514">
    <property type="entry name" value="SGNH_hydro_sf"/>
</dbReference>
<protein>
    <submittedName>
        <fullName evidence="2">Uncharacterized protein</fullName>
    </submittedName>
</protein>
<dbReference type="PANTHER" id="PTHR30383:SF31">
    <property type="entry name" value="SGNH HYDROLASE-TYPE ESTERASE DOMAIN-CONTAINING PROTEIN-RELATED"/>
    <property type="match status" value="1"/>
</dbReference>